<sequence length="60" mass="6605">MEDNALVAILKELVGNLCEKDREKVLECAARVRGVLAEYPEHRMIAFALVGAEMSGEVSE</sequence>
<dbReference type="Proteomes" id="UP000705867">
    <property type="component" value="Unassembled WGS sequence"/>
</dbReference>
<protein>
    <submittedName>
        <fullName evidence="1">Uncharacterized protein</fullName>
    </submittedName>
</protein>
<organism evidence="1 2">
    <name type="scientific">Candidatus Nitrobium versatile</name>
    <dbReference type="NCBI Taxonomy" id="2884831"/>
    <lineage>
        <taxon>Bacteria</taxon>
        <taxon>Pseudomonadati</taxon>
        <taxon>Nitrospirota</taxon>
        <taxon>Nitrospiria</taxon>
        <taxon>Nitrospirales</taxon>
        <taxon>Nitrospiraceae</taxon>
        <taxon>Candidatus Nitrobium</taxon>
    </lineage>
</organism>
<reference evidence="1" key="1">
    <citation type="journal article" date="2021" name="bioRxiv">
        <title>Unraveling nitrogen, sulfur and carbon metabolic pathways and microbial community transcriptional responses to substrate deprivation and toxicity stresses in a bioreactor mimicking anoxic brackish coastal sediment conditions.</title>
        <authorList>
            <person name="Martins P.D."/>
            <person name="Echeveste M.J."/>
            <person name="Arshad A."/>
            <person name="Kurth J."/>
            <person name="Ouboter H."/>
            <person name="Jetten M.S.M."/>
            <person name="Welte C.U."/>
        </authorList>
    </citation>
    <scope>NUCLEOTIDE SEQUENCE</scope>
    <source>
        <strain evidence="1">MAG_39</strain>
    </source>
</reference>
<comment type="caution">
    <text evidence="1">The sequence shown here is derived from an EMBL/GenBank/DDBJ whole genome shotgun (WGS) entry which is preliminary data.</text>
</comment>
<dbReference type="EMBL" id="JAIOIV010000151">
    <property type="protein sequence ID" value="MBZ0158444.1"/>
    <property type="molecule type" value="Genomic_DNA"/>
</dbReference>
<accession>A0A953SIG8</accession>
<dbReference type="AlphaFoldDB" id="A0A953SIG8"/>
<gene>
    <name evidence="1" type="ORF">K8I29_19775</name>
</gene>
<name>A0A953SIG8_9BACT</name>
<evidence type="ECO:0000313" key="1">
    <source>
        <dbReference type="EMBL" id="MBZ0158444.1"/>
    </source>
</evidence>
<reference evidence="1" key="2">
    <citation type="submission" date="2021-08" db="EMBL/GenBank/DDBJ databases">
        <authorList>
            <person name="Dalcin Martins P."/>
        </authorList>
    </citation>
    <scope>NUCLEOTIDE SEQUENCE</scope>
    <source>
        <strain evidence="1">MAG_39</strain>
    </source>
</reference>
<proteinExistence type="predicted"/>
<evidence type="ECO:0000313" key="2">
    <source>
        <dbReference type="Proteomes" id="UP000705867"/>
    </source>
</evidence>